<keyword evidence="2" id="KW-0489">Methyltransferase</keyword>
<dbReference type="PANTHER" id="PTHR24422:SF8">
    <property type="entry name" value="CHEMOTAXIS PROTEIN"/>
    <property type="match status" value="1"/>
</dbReference>
<dbReference type="EMBL" id="JAFBEE010000008">
    <property type="protein sequence ID" value="MBM7614962.1"/>
    <property type="molecule type" value="Genomic_DNA"/>
</dbReference>
<dbReference type="Pfam" id="PF01739">
    <property type="entry name" value="CheR"/>
    <property type="match status" value="1"/>
</dbReference>
<protein>
    <submittedName>
        <fullName evidence="2">Chemotaxis protein methyltransferase CheR</fullName>
        <ecNumber evidence="2">2.1.1.80</ecNumber>
    </submittedName>
</protein>
<comment type="caution">
    <text evidence="2">The sequence shown here is derived from an EMBL/GenBank/DDBJ whole genome shotgun (WGS) entry which is preliminary data.</text>
</comment>
<dbReference type="Proteomes" id="UP001314796">
    <property type="component" value="Unassembled WGS sequence"/>
</dbReference>
<dbReference type="PANTHER" id="PTHR24422">
    <property type="entry name" value="CHEMOTAXIS PROTEIN METHYLTRANSFERASE"/>
    <property type="match status" value="1"/>
</dbReference>
<evidence type="ECO:0000313" key="2">
    <source>
        <dbReference type="EMBL" id="MBM7614962.1"/>
    </source>
</evidence>
<dbReference type="SMART" id="SM00138">
    <property type="entry name" value="MeTrc"/>
    <property type="match status" value="1"/>
</dbReference>
<evidence type="ECO:0000313" key="3">
    <source>
        <dbReference type="Proteomes" id="UP001314796"/>
    </source>
</evidence>
<dbReference type="InterPro" id="IPR022642">
    <property type="entry name" value="CheR_C"/>
</dbReference>
<dbReference type="Gene3D" id="3.40.50.150">
    <property type="entry name" value="Vaccinia Virus protein VP39"/>
    <property type="match status" value="1"/>
</dbReference>
<feature type="domain" description="CheR-type methyltransferase" evidence="1">
    <location>
        <begin position="107"/>
        <end position="386"/>
    </location>
</feature>
<dbReference type="RefSeq" id="WP_204401672.1">
    <property type="nucleotide sequence ID" value="NZ_JAFBEE010000008.1"/>
</dbReference>
<dbReference type="InterPro" id="IPR029063">
    <property type="entry name" value="SAM-dependent_MTases_sf"/>
</dbReference>
<keyword evidence="3" id="KW-1185">Reference proteome</keyword>
<dbReference type="GO" id="GO:0032259">
    <property type="term" value="P:methylation"/>
    <property type="evidence" value="ECO:0007669"/>
    <property type="project" value="UniProtKB-KW"/>
</dbReference>
<dbReference type="PRINTS" id="PR00996">
    <property type="entry name" value="CHERMTFRASE"/>
</dbReference>
<sequence length="386" mass="44722">MEIDVHYDGKGNKEITIGGEIESDTDVEILKYHLHIDKLENIRITILDITMIKKAVVMEFHKLQRERGCFIYVLKPYLYSYLCKLGLHCKLIQQKTPPNQKATVEKERLKNSQLDKKEVIEFLQEINQCYGYDYTDYQIDSIIRRIKISMVRQGVISFHDFKQNILNNEDLFEQLFIDLSVNITEFFRDPEVFVVVKEKILPDLDSFPHIKIWCAGCSTGQEPYSIAILLKELGMLNKAQIYATDINPYVIQEAINGLYPLAGIDKNIENYRLAKGKGSFMENFKVKGSYVEIDKSLKERILFFQHSLVGSGILNEFQLIFCRNVLIYLDVSLQKSILQNFYHSLDANGFLVLGKSEGVFSNEGPDSFSSYLEQDKKIFKPRDKCI</sequence>
<organism evidence="2 3">
    <name type="scientific">Alkaliphilus hydrothermalis</name>
    <dbReference type="NCBI Taxonomy" id="1482730"/>
    <lineage>
        <taxon>Bacteria</taxon>
        <taxon>Bacillati</taxon>
        <taxon>Bacillota</taxon>
        <taxon>Clostridia</taxon>
        <taxon>Peptostreptococcales</taxon>
        <taxon>Natronincolaceae</taxon>
        <taxon>Alkaliphilus</taxon>
    </lineage>
</organism>
<dbReference type="PROSITE" id="PS50123">
    <property type="entry name" value="CHER"/>
    <property type="match status" value="1"/>
</dbReference>
<keyword evidence="2" id="KW-0808">Transferase</keyword>
<proteinExistence type="predicted"/>
<dbReference type="GO" id="GO:0008983">
    <property type="term" value="F:protein-glutamate O-methyltransferase activity"/>
    <property type="evidence" value="ECO:0007669"/>
    <property type="project" value="UniProtKB-EC"/>
</dbReference>
<accession>A0ABS2NPV2</accession>
<evidence type="ECO:0000259" key="1">
    <source>
        <dbReference type="PROSITE" id="PS50123"/>
    </source>
</evidence>
<dbReference type="SUPFAM" id="SSF53335">
    <property type="entry name" value="S-adenosyl-L-methionine-dependent methyltransferases"/>
    <property type="match status" value="1"/>
</dbReference>
<dbReference type="EC" id="2.1.1.80" evidence="2"/>
<gene>
    <name evidence="2" type="ORF">JOC73_001524</name>
</gene>
<name>A0ABS2NPV2_9FIRM</name>
<dbReference type="InterPro" id="IPR000780">
    <property type="entry name" value="CheR_MeTrfase"/>
</dbReference>
<reference evidence="2 3" key="1">
    <citation type="submission" date="2021-01" db="EMBL/GenBank/DDBJ databases">
        <title>Genomic Encyclopedia of Type Strains, Phase IV (KMG-IV): sequencing the most valuable type-strain genomes for metagenomic binning, comparative biology and taxonomic classification.</title>
        <authorList>
            <person name="Goeker M."/>
        </authorList>
    </citation>
    <scope>NUCLEOTIDE SEQUENCE [LARGE SCALE GENOMIC DNA]</scope>
    <source>
        <strain evidence="2 3">DSM 25890</strain>
    </source>
</reference>
<dbReference type="InterPro" id="IPR050903">
    <property type="entry name" value="Bact_Chemotaxis_MeTrfase"/>
</dbReference>